<dbReference type="InterPro" id="IPR050884">
    <property type="entry name" value="CNP_phosphodiesterase-III"/>
</dbReference>
<comment type="caution">
    <text evidence="6">The sequence shown here is derived from an EMBL/GenBank/DDBJ whole genome shotgun (WGS) entry which is preliminary data.</text>
</comment>
<dbReference type="GO" id="GO:0046872">
    <property type="term" value="F:metal ion binding"/>
    <property type="evidence" value="ECO:0007669"/>
    <property type="project" value="UniProtKB-KW"/>
</dbReference>
<dbReference type="RefSeq" id="WP_231816475.1">
    <property type="nucleotide sequence ID" value="NZ_JAJOZR010000015.1"/>
</dbReference>
<dbReference type="InterPro" id="IPR026575">
    <property type="entry name" value="GpdQ/CpdA-like"/>
</dbReference>
<keyword evidence="3" id="KW-0408">Iron</keyword>
<protein>
    <submittedName>
        <fullName evidence="6">Phosphodiesterase</fullName>
    </submittedName>
</protein>
<dbReference type="Proteomes" id="UP001139089">
    <property type="component" value="Unassembled WGS sequence"/>
</dbReference>
<dbReference type="GO" id="GO:0004112">
    <property type="term" value="F:cyclic-nucleotide phosphodiesterase activity"/>
    <property type="evidence" value="ECO:0007669"/>
    <property type="project" value="InterPro"/>
</dbReference>
<dbReference type="InterPro" id="IPR004843">
    <property type="entry name" value="Calcineurin-like_PHP"/>
</dbReference>
<evidence type="ECO:0000256" key="2">
    <source>
        <dbReference type="ARBA" id="ARBA00022801"/>
    </source>
</evidence>
<dbReference type="InterPro" id="IPR029052">
    <property type="entry name" value="Metallo-depent_PP-like"/>
</dbReference>
<evidence type="ECO:0000259" key="5">
    <source>
        <dbReference type="Pfam" id="PF00149"/>
    </source>
</evidence>
<gene>
    <name evidence="6" type="ORF">LRX75_20345</name>
</gene>
<evidence type="ECO:0000256" key="3">
    <source>
        <dbReference type="ARBA" id="ARBA00023004"/>
    </source>
</evidence>
<dbReference type="PANTHER" id="PTHR42988:SF2">
    <property type="entry name" value="CYCLIC NUCLEOTIDE PHOSPHODIESTERASE CBUA0032-RELATED"/>
    <property type="match status" value="1"/>
</dbReference>
<dbReference type="AlphaFoldDB" id="A0A9X1NXD9"/>
<dbReference type="EMBL" id="JAJOZR010000015">
    <property type="protein sequence ID" value="MCD7111394.1"/>
    <property type="molecule type" value="Genomic_DNA"/>
</dbReference>
<dbReference type="PANTHER" id="PTHR42988">
    <property type="entry name" value="PHOSPHOHYDROLASE"/>
    <property type="match status" value="1"/>
</dbReference>
<feature type="domain" description="Calcineurin-like phosphoesterase" evidence="5">
    <location>
        <begin position="1"/>
        <end position="196"/>
    </location>
</feature>
<comment type="similarity">
    <text evidence="4">Belongs to the cyclic nucleotide phosphodiesterase class-III family.</text>
</comment>
<evidence type="ECO:0000313" key="7">
    <source>
        <dbReference type="Proteomes" id="UP001139089"/>
    </source>
</evidence>
<accession>A0A9X1NXD9</accession>
<dbReference type="Pfam" id="PF00149">
    <property type="entry name" value="Metallophos"/>
    <property type="match status" value="1"/>
</dbReference>
<dbReference type="SUPFAM" id="SSF56300">
    <property type="entry name" value="Metallo-dependent phosphatases"/>
    <property type="match status" value="1"/>
</dbReference>
<organism evidence="6 7">
    <name type="scientific">Rhizobium quercicola</name>
    <dbReference type="NCBI Taxonomy" id="2901226"/>
    <lineage>
        <taxon>Bacteria</taxon>
        <taxon>Pseudomonadati</taxon>
        <taxon>Pseudomonadota</taxon>
        <taxon>Alphaproteobacteria</taxon>
        <taxon>Hyphomicrobiales</taxon>
        <taxon>Rhizobiaceae</taxon>
        <taxon>Rhizobium/Agrobacterium group</taxon>
        <taxon>Rhizobium</taxon>
    </lineage>
</organism>
<dbReference type="CDD" id="cd07402">
    <property type="entry name" value="MPP_GpdQ"/>
    <property type="match status" value="1"/>
</dbReference>
<dbReference type="Gene3D" id="3.60.21.10">
    <property type="match status" value="1"/>
</dbReference>
<evidence type="ECO:0000256" key="4">
    <source>
        <dbReference type="ARBA" id="ARBA00025742"/>
    </source>
</evidence>
<sequence length="266" mass="28414">MKIIQLTDTHLLPPGATIHGVDPEAHLRAAIADIRERHGDADLVVVTGDLCNDGDPEAYALLRDILAPLPCDIRLLLGNHDARPAFIAAFPEQPRDENGFVQSSLDTPFGRLLFLDSHAPGVIGGIYDAPRLSWLETALAGAGEKPVTVFVHHPPVPSGIAHFENIEMHDDGSMLQLLAAHPAGIRHIVFGHIHVPLSGTSATGIAYSSGQACSHKFITDIDAPDPFWTAGHPCYRIIHLDALGFRAYAAEVGETRTARAGPCAGP</sequence>
<evidence type="ECO:0000313" key="6">
    <source>
        <dbReference type="EMBL" id="MCD7111394.1"/>
    </source>
</evidence>
<proteinExistence type="inferred from homology"/>
<reference evidence="6" key="1">
    <citation type="submission" date="2021-12" db="EMBL/GenBank/DDBJ databases">
        <authorList>
            <person name="Li Y."/>
        </authorList>
    </citation>
    <scope>NUCLEOTIDE SEQUENCE</scope>
    <source>
        <strain evidence="6">DKSPLA3</strain>
    </source>
</reference>
<keyword evidence="7" id="KW-1185">Reference proteome</keyword>
<keyword evidence="2" id="KW-0378">Hydrolase</keyword>
<evidence type="ECO:0000256" key="1">
    <source>
        <dbReference type="ARBA" id="ARBA00022723"/>
    </source>
</evidence>
<name>A0A9X1NXD9_9HYPH</name>
<keyword evidence="1" id="KW-0479">Metal-binding</keyword>